<protein>
    <submittedName>
        <fullName evidence="1">Uncharacterized protein</fullName>
    </submittedName>
</protein>
<proteinExistence type="predicted"/>
<dbReference type="Proteomes" id="UP000887159">
    <property type="component" value="Unassembled WGS sequence"/>
</dbReference>
<dbReference type="EMBL" id="BMAU01021349">
    <property type="protein sequence ID" value="GFY18414.1"/>
    <property type="molecule type" value="Genomic_DNA"/>
</dbReference>
<name>A0A8X6VR52_TRICX</name>
<accession>A0A8X6VR52</accession>
<reference evidence="1" key="1">
    <citation type="submission" date="2020-08" db="EMBL/GenBank/DDBJ databases">
        <title>Multicomponent nature underlies the extraordinary mechanical properties of spider dragline silk.</title>
        <authorList>
            <person name="Kono N."/>
            <person name="Nakamura H."/>
            <person name="Mori M."/>
            <person name="Yoshida Y."/>
            <person name="Ohtoshi R."/>
            <person name="Malay A.D."/>
            <person name="Moran D.A.P."/>
            <person name="Tomita M."/>
            <person name="Numata K."/>
            <person name="Arakawa K."/>
        </authorList>
    </citation>
    <scope>NUCLEOTIDE SEQUENCE</scope>
</reference>
<evidence type="ECO:0000313" key="1">
    <source>
        <dbReference type="EMBL" id="GFY18414.1"/>
    </source>
</evidence>
<keyword evidence="2" id="KW-1185">Reference proteome</keyword>
<organism evidence="1 2">
    <name type="scientific">Trichonephila clavipes</name>
    <name type="common">Golden silk orbweaver</name>
    <name type="synonym">Nephila clavipes</name>
    <dbReference type="NCBI Taxonomy" id="2585209"/>
    <lineage>
        <taxon>Eukaryota</taxon>
        <taxon>Metazoa</taxon>
        <taxon>Ecdysozoa</taxon>
        <taxon>Arthropoda</taxon>
        <taxon>Chelicerata</taxon>
        <taxon>Arachnida</taxon>
        <taxon>Araneae</taxon>
        <taxon>Araneomorphae</taxon>
        <taxon>Entelegynae</taxon>
        <taxon>Araneoidea</taxon>
        <taxon>Nephilidae</taxon>
        <taxon>Trichonephila</taxon>
    </lineage>
</organism>
<evidence type="ECO:0000313" key="2">
    <source>
        <dbReference type="Proteomes" id="UP000887159"/>
    </source>
</evidence>
<gene>
    <name evidence="1" type="ORF">TNCV_2396431</name>
</gene>
<comment type="caution">
    <text evidence="1">The sequence shown here is derived from an EMBL/GenBank/DDBJ whole genome shotgun (WGS) entry which is preliminary data.</text>
</comment>
<sequence>MKQSTNCVPCELSYWSQAALRRHNEKCHGKVGALPSKKNNVTQNKPRQWCTHCTQYVMAEDGIAAHIRVAHNDTVQVDATRPASTRMVKVDPKNVTDTSIPHGTATITIEEKRPQGTKERLRCVYCEKTFFLQSGLLRHTHGVAP</sequence>
<dbReference type="AlphaFoldDB" id="A0A8X6VR52"/>